<comment type="similarity">
    <text evidence="2">Belongs to the bacterial sugar transferase family.</text>
</comment>
<name>A0A1I7M525_9BURK</name>
<keyword evidence="5 7" id="KW-1133">Transmembrane helix</keyword>
<dbReference type="AlphaFoldDB" id="A0A1I7M525"/>
<dbReference type="GO" id="GO:0016780">
    <property type="term" value="F:phosphotransferase activity, for other substituted phosphate groups"/>
    <property type="evidence" value="ECO:0007669"/>
    <property type="project" value="TreeGrafter"/>
</dbReference>
<dbReference type="RefSeq" id="WP_177307771.1">
    <property type="nucleotide sequence ID" value="NZ_FPBO01000058.1"/>
</dbReference>
<evidence type="ECO:0000256" key="2">
    <source>
        <dbReference type="ARBA" id="ARBA00006464"/>
    </source>
</evidence>
<feature type="transmembrane region" description="Helical" evidence="7">
    <location>
        <begin position="73"/>
        <end position="97"/>
    </location>
</feature>
<feature type="domain" description="Bacterial sugar transferase" evidence="8">
    <location>
        <begin position="275"/>
        <end position="455"/>
    </location>
</feature>
<evidence type="ECO:0000313" key="9">
    <source>
        <dbReference type="EMBL" id="SFV17042.1"/>
    </source>
</evidence>
<keyword evidence="6 7" id="KW-0472">Membrane</keyword>
<keyword evidence="4 7" id="KW-0812">Transmembrane</keyword>
<feature type="transmembrane region" description="Helical" evidence="7">
    <location>
        <begin position="281"/>
        <end position="304"/>
    </location>
</feature>
<evidence type="ECO:0000313" key="10">
    <source>
        <dbReference type="Proteomes" id="UP000199391"/>
    </source>
</evidence>
<organism evidence="9 10">
    <name type="scientific">Pseudoduganella namucuonensis</name>
    <dbReference type="NCBI Taxonomy" id="1035707"/>
    <lineage>
        <taxon>Bacteria</taxon>
        <taxon>Pseudomonadati</taxon>
        <taxon>Pseudomonadota</taxon>
        <taxon>Betaproteobacteria</taxon>
        <taxon>Burkholderiales</taxon>
        <taxon>Oxalobacteraceae</taxon>
        <taxon>Telluria group</taxon>
        <taxon>Pseudoduganella</taxon>
    </lineage>
</organism>
<evidence type="ECO:0000256" key="7">
    <source>
        <dbReference type="SAM" id="Phobius"/>
    </source>
</evidence>
<dbReference type="Gene3D" id="3.40.50.720">
    <property type="entry name" value="NAD(P)-binding Rossmann-like Domain"/>
    <property type="match status" value="1"/>
</dbReference>
<reference evidence="10" key="1">
    <citation type="submission" date="2016-10" db="EMBL/GenBank/DDBJ databases">
        <authorList>
            <person name="Varghese N."/>
            <person name="Submissions S."/>
        </authorList>
    </citation>
    <scope>NUCLEOTIDE SEQUENCE [LARGE SCALE GENOMIC DNA]</scope>
    <source>
        <strain evidence="10">CGMCC 1.11014</strain>
    </source>
</reference>
<proteinExistence type="inferred from homology"/>
<dbReference type="InterPro" id="IPR017473">
    <property type="entry name" value="Undecaprenyl-P_gluc_Ptfrase"/>
</dbReference>
<feature type="transmembrane region" description="Helical" evidence="7">
    <location>
        <begin position="45"/>
        <end position="61"/>
    </location>
</feature>
<dbReference type="PANTHER" id="PTHR30576:SF0">
    <property type="entry name" value="UNDECAPRENYL-PHOSPHATE N-ACETYLGALACTOSAMINYL 1-PHOSPHATE TRANSFERASE-RELATED"/>
    <property type="match status" value="1"/>
</dbReference>
<dbReference type="Pfam" id="PF13727">
    <property type="entry name" value="CoA_binding_3"/>
    <property type="match status" value="1"/>
</dbReference>
<dbReference type="Proteomes" id="UP000199391">
    <property type="component" value="Unassembled WGS sequence"/>
</dbReference>
<keyword evidence="3 9" id="KW-0808">Transferase</keyword>
<dbReference type="EMBL" id="FPBO01000058">
    <property type="protein sequence ID" value="SFV17042.1"/>
    <property type="molecule type" value="Genomic_DNA"/>
</dbReference>
<dbReference type="STRING" id="1035707.SAMN05216552_105818"/>
<accession>A0A1I7M525</accession>
<dbReference type="NCBIfam" id="TIGR03023">
    <property type="entry name" value="WcaJ_sugtrans"/>
    <property type="match status" value="1"/>
</dbReference>
<protein>
    <submittedName>
        <fullName evidence="9">Putative colanic acid biosysnthesis UDP-glucose lipid carrier transferase</fullName>
    </submittedName>
</protein>
<keyword evidence="10" id="KW-1185">Reference proteome</keyword>
<feature type="transmembrane region" description="Helical" evidence="7">
    <location>
        <begin position="21"/>
        <end position="39"/>
    </location>
</feature>
<dbReference type="NCBIfam" id="TIGR03025">
    <property type="entry name" value="EPS_sugtrans"/>
    <property type="match status" value="1"/>
</dbReference>
<evidence type="ECO:0000256" key="3">
    <source>
        <dbReference type="ARBA" id="ARBA00022679"/>
    </source>
</evidence>
<evidence type="ECO:0000256" key="6">
    <source>
        <dbReference type="ARBA" id="ARBA00023136"/>
    </source>
</evidence>
<feature type="transmembrane region" description="Helical" evidence="7">
    <location>
        <begin position="109"/>
        <end position="130"/>
    </location>
</feature>
<gene>
    <name evidence="9" type="ORF">SAMN05216552_105818</name>
</gene>
<dbReference type="InterPro" id="IPR003362">
    <property type="entry name" value="Bact_transf"/>
</dbReference>
<dbReference type="InterPro" id="IPR017475">
    <property type="entry name" value="EPS_sugar_tfrase"/>
</dbReference>
<evidence type="ECO:0000256" key="5">
    <source>
        <dbReference type="ARBA" id="ARBA00022989"/>
    </source>
</evidence>
<comment type="subcellular location">
    <subcellularLocation>
        <location evidence="1">Membrane</location>
        <topology evidence="1">Multi-pass membrane protein</topology>
    </subcellularLocation>
</comment>
<dbReference type="PANTHER" id="PTHR30576">
    <property type="entry name" value="COLANIC BIOSYNTHESIS UDP-GLUCOSE LIPID CARRIER TRANSFERASE"/>
    <property type="match status" value="1"/>
</dbReference>
<evidence type="ECO:0000256" key="4">
    <source>
        <dbReference type="ARBA" id="ARBA00022692"/>
    </source>
</evidence>
<evidence type="ECO:0000256" key="1">
    <source>
        <dbReference type="ARBA" id="ARBA00004141"/>
    </source>
</evidence>
<evidence type="ECO:0000259" key="8">
    <source>
        <dbReference type="Pfam" id="PF02397"/>
    </source>
</evidence>
<dbReference type="Pfam" id="PF02397">
    <property type="entry name" value="Bac_transf"/>
    <property type="match status" value="1"/>
</dbReference>
<dbReference type="GO" id="GO:0016020">
    <property type="term" value="C:membrane"/>
    <property type="evidence" value="ECO:0007669"/>
    <property type="project" value="UniProtKB-SubCell"/>
</dbReference>
<sequence length="465" mass="53126">MRNPMQYRQTPFLLSKREANVFLLFWTGILCISQCFETLRDVPSVNWILLLSCSYLAYFALPLSRELIGIDEGIVFLVSTALSWATVLLAGFLLSAFSEHGDSVSESWLLGWYFAGLAVLFGIRPLALWISRSLPGRFLRTRRVVLVGYGVTGRELVRRASHCAWRRYELRAIHVGENFPVKPLPPGVDEIFRLEDVAKYVAENMIDEIWIALPIYASADLLSLQSSLSNVMVDVRFVPDTQCLKILSNRAVDFFGFSAVDLNQPKIGDSDRLLKSFFDRIFAAIVLLLLSPLLLAIAACVRISSPGPVIFRQKRLGLNGRIFNIYKFRSMRVHCDDGAIIQARLGDERVTSIGRFLRRTSLDELPQFINVLKGEMSVVGPRPHAIHHNEIFSRRYEGYMLRHRVRPGITGWAQINGWRGETDTEEKITARIKFDLAYIENWSFWLDIRIITWTAIRGWTGKFAY</sequence>